<dbReference type="SMART" id="SM00054">
    <property type="entry name" value="EFh"/>
    <property type="match status" value="2"/>
</dbReference>
<dbReference type="Gene3D" id="3.60.40.10">
    <property type="entry name" value="PPM-type phosphatase domain"/>
    <property type="match status" value="1"/>
</dbReference>
<accession>A0A0D2WLK4</accession>
<name>A0A0D2WLK4_CAPO3</name>
<sequence length="631" mass="67386">MALSRSVAIARLASSSSSSSPATFSSLPASSSLSSSSPTFASSLGSRSGALTCITDQPRPSLPPSSSRQSAAATLPSQLPTRSPARIDADPCTHSLTTHSDLPSRRAGRTSGATPTQARDWSPTRLPYLYANHHAASPLATHARTRLFSTLGSAALFKTTVGRSNAEESSSFTSSSASAAPSAATEPAAPCEEPGPGSTANFVDGLPLFAQPLPHGSSSSNATSPASDGAAVVASSEQPLLWSRSEVRRANDTRAFAGVRSTRARRDYNEDRLCVAQFGPDTFFFAVFDGHGGSSAADFATAHVHWEVHALMQAGASPSAALVGAFQKVNDDYCASARSSSTSRTAGTTAVVAVVVGRTMYIANVGDSRAILCRSGRSVQMSFDHKPDVPEEQQRIEAQGGEVVHDFGAYRLQGMLTVSRALGDLELQQFGLISTPFVVRHEISMNDAFLVLASDGLHDALAPSLILDIIRGAAGPDEAAVRLTMESEMRDVEDNTTVVVVRLPGWRRFQTDHYAIGSPFGRKLNLPALLSQMDKYMPVEMTQDDIAKELEVFEKTGLGSISRAGFHVFDETQQGYITFAQLEAAMKRLGEDFSKKELREMFDEADLDRDGKIGYEEFCRTLRQQKDDASS</sequence>
<dbReference type="PROSITE" id="PS50222">
    <property type="entry name" value="EF_HAND_2"/>
    <property type="match status" value="2"/>
</dbReference>
<evidence type="ECO:0000256" key="7">
    <source>
        <dbReference type="SAM" id="MobiDB-lite"/>
    </source>
</evidence>
<dbReference type="GO" id="GO:0005509">
    <property type="term" value="F:calcium ion binding"/>
    <property type="evidence" value="ECO:0007669"/>
    <property type="project" value="InterPro"/>
</dbReference>
<feature type="region of interest" description="Disordered" evidence="7">
    <location>
        <begin position="12"/>
        <end position="121"/>
    </location>
</feature>
<dbReference type="STRING" id="595528.A0A0D2WLK4"/>
<dbReference type="InterPro" id="IPR002048">
    <property type="entry name" value="EF_hand_dom"/>
</dbReference>
<feature type="region of interest" description="Disordered" evidence="7">
    <location>
        <begin position="164"/>
        <end position="206"/>
    </location>
</feature>
<dbReference type="PROSITE" id="PS51746">
    <property type="entry name" value="PPM_2"/>
    <property type="match status" value="1"/>
</dbReference>
<dbReference type="CDD" id="cd00051">
    <property type="entry name" value="EFh"/>
    <property type="match status" value="1"/>
</dbReference>
<dbReference type="InterPro" id="IPR000222">
    <property type="entry name" value="PP2C_BS"/>
</dbReference>
<feature type="domain" description="EF-hand" evidence="8">
    <location>
        <begin position="593"/>
        <end position="628"/>
    </location>
</feature>
<dbReference type="CDD" id="cd00143">
    <property type="entry name" value="PP2Cc"/>
    <property type="match status" value="1"/>
</dbReference>
<feature type="domain" description="PPM-type phosphatase" evidence="9">
    <location>
        <begin position="256"/>
        <end position="503"/>
    </location>
</feature>
<evidence type="ECO:0000256" key="2">
    <source>
        <dbReference type="ARBA" id="ARBA00022737"/>
    </source>
</evidence>
<dbReference type="InterPro" id="IPR018247">
    <property type="entry name" value="EF_Hand_1_Ca_BS"/>
</dbReference>
<evidence type="ECO:0000256" key="3">
    <source>
        <dbReference type="ARBA" id="ARBA00022801"/>
    </source>
</evidence>
<dbReference type="SMART" id="SM00332">
    <property type="entry name" value="PP2Cc"/>
    <property type="match status" value="1"/>
</dbReference>
<dbReference type="PROSITE" id="PS00018">
    <property type="entry name" value="EF_HAND_1"/>
    <property type="match status" value="1"/>
</dbReference>
<dbReference type="Pfam" id="PF00481">
    <property type="entry name" value="PP2C"/>
    <property type="match status" value="1"/>
</dbReference>
<dbReference type="SUPFAM" id="SSF47473">
    <property type="entry name" value="EF-hand"/>
    <property type="match status" value="1"/>
</dbReference>
<dbReference type="EMBL" id="KE346362">
    <property type="protein sequence ID" value="KJE91475.1"/>
    <property type="molecule type" value="Genomic_DNA"/>
</dbReference>
<evidence type="ECO:0000259" key="9">
    <source>
        <dbReference type="PROSITE" id="PS51746"/>
    </source>
</evidence>
<dbReference type="SUPFAM" id="SSF81606">
    <property type="entry name" value="PP2C-like"/>
    <property type="match status" value="1"/>
</dbReference>
<gene>
    <name evidence="10" type="ORF">CAOG_002605</name>
</gene>
<comment type="similarity">
    <text evidence="6">Belongs to the PP2C family.</text>
</comment>
<dbReference type="Pfam" id="PF13499">
    <property type="entry name" value="EF-hand_7"/>
    <property type="match status" value="1"/>
</dbReference>
<keyword evidence="2" id="KW-0677">Repeat</keyword>
<keyword evidence="5 6" id="KW-0904">Protein phosphatase</keyword>
<dbReference type="InterPro" id="IPR011992">
    <property type="entry name" value="EF-hand-dom_pair"/>
</dbReference>
<keyword evidence="1" id="KW-0479">Metal-binding</keyword>
<feature type="domain" description="EF-hand" evidence="8">
    <location>
        <begin position="566"/>
        <end position="592"/>
    </location>
</feature>
<dbReference type="RefSeq" id="XP_004349355.2">
    <property type="nucleotide sequence ID" value="XM_004349305.2"/>
</dbReference>
<dbReference type="SMART" id="SM00331">
    <property type="entry name" value="PP2C_SIG"/>
    <property type="match status" value="1"/>
</dbReference>
<keyword evidence="11" id="KW-1185">Reference proteome</keyword>
<dbReference type="OrthoDB" id="416093at2759"/>
<evidence type="ECO:0000313" key="10">
    <source>
        <dbReference type="EMBL" id="KJE91475.1"/>
    </source>
</evidence>
<dbReference type="GO" id="GO:0004722">
    <property type="term" value="F:protein serine/threonine phosphatase activity"/>
    <property type="evidence" value="ECO:0007669"/>
    <property type="project" value="InterPro"/>
</dbReference>
<evidence type="ECO:0000256" key="4">
    <source>
        <dbReference type="ARBA" id="ARBA00022837"/>
    </source>
</evidence>
<dbReference type="Proteomes" id="UP000008743">
    <property type="component" value="Unassembled WGS sequence"/>
</dbReference>
<dbReference type="PhylomeDB" id="A0A0D2WLK4"/>
<feature type="compositionally biased region" description="Polar residues" evidence="7">
    <location>
        <begin position="71"/>
        <end position="81"/>
    </location>
</feature>
<dbReference type="InterPro" id="IPR036457">
    <property type="entry name" value="PPM-type-like_dom_sf"/>
</dbReference>
<feature type="compositionally biased region" description="Low complexity" evidence="7">
    <location>
        <begin position="12"/>
        <end position="46"/>
    </location>
</feature>
<dbReference type="PANTHER" id="PTHR47992">
    <property type="entry name" value="PROTEIN PHOSPHATASE"/>
    <property type="match status" value="1"/>
</dbReference>
<keyword evidence="3 6" id="KW-0378">Hydrolase</keyword>
<dbReference type="InParanoid" id="A0A0D2WLK4"/>
<evidence type="ECO:0000256" key="1">
    <source>
        <dbReference type="ARBA" id="ARBA00022723"/>
    </source>
</evidence>
<evidence type="ECO:0000256" key="6">
    <source>
        <dbReference type="RuleBase" id="RU003465"/>
    </source>
</evidence>
<evidence type="ECO:0008006" key="12">
    <source>
        <dbReference type="Google" id="ProtNLM"/>
    </source>
</evidence>
<protein>
    <recommendedName>
        <fullName evidence="12">Protein phosphatase 2C</fullName>
    </recommendedName>
</protein>
<feature type="compositionally biased region" description="Low complexity" evidence="7">
    <location>
        <begin position="167"/>
        <end position="198"/>
    </location>
</feature>
<proteinExistence type="inferred from homology"/>
<keyword evidence="4" id="KW-0106">Calcium</keyword>
<evidence type="ECO:0000313" key="11">
    <source>
        <dbReference type="Proteomes" id="UP000008743"/>
    </source>
</evidence>
<dbReference type="Gene3D" id="1.10.238.10">
    <property type="entry name" value="EF-hand"/>
    <property type="match status" value="1"/>
</dbReference>
<dbReference type="PROSITE" id="PS01032">
    <property type="entry name" value="PPM_1"/>
    <property type="match status" value="1"/>
</dbReference>
<dbReference type="AlphaFoldDB" id="A0A0D2WLK4"/>
<dbReference type="InterPro" id="IPR001932">
    <property type="entry name" value="PPM-type_phosphatase-like_dom"/>
</dbReference>
<dbReference type="eggNOG" id="KOG0698">
    <property type="taxonomic scope" value="Eukaryota"/>
</dbReference>
<organism evidence="10 11">
    <name type="scientific">Capsaspora owczarzaki (strain ATCC 30864)</name>
    <dbReference type="NCBI Taxonomy" id="595528"/>
    <lineage>
        <taxon>Eukaryota</taxon>
        <taxon>Filasterea</taxon>
        <taxon>Capsaspora</taxon>
    </lineage>
</organism>
<dbReference type="InterPro" id="IPR015655">
    <property type="entry name" value="PP2C"/>
</dbReference>
<dbReference type="FunFam" id="1.10.238.10:FF:000003">
    <property type="entry name" value="Calmodulin A"/>
    <property type="match status" value="1"/>
</dbReference>
<evidence type="ECO:0000259" key="8">
    <source>
        <dbReference type="PROSITE" id="PS50222"/>
    </source>
</evidence>
<reference evidence="11" key="1">
    <citation type="submission" date="2011-02" db="EMBL/GenBank/DDBJ databases">
        <title>The Genome Sequence of Capsaspora owczarzaki ATCC 30864.</title>
        <authorList>
            <person name="Russ C."/>
            <person name="Cuomo C."/>
            <person name="Burger G."/>
            <person name="Gray M.W."/>
            <person name="Holland P.W.H."/>
            <person name="King N."/>
            <person name="Lang F.B.F."/>
            <person name="Roger A.J."/>
            <person name="Ruiz-Trillo I."/>
            <person name="Young S.K."/>
            <person name="Zeng Q."/>
            <person name="Gargeya S."/>
            <person name="Alvarado L."/>
            <person name="Berlin A."/>
            <person name="Chapman S.B."/>
            <person name="Chen Z."/>
            <person name="Freedman E."/>
            <person name="Gellesch M."/>
            <person name="Goldberg J."/>
            <person name="Griggs A."/>
            <person name="Gujja S."/>
            <person name="Heilman E."/>
            <person name="Heiman D."/>
            <person name="Howarth C."/>
            <person name="Mehta T."/>
            <person name="Neiman D."/>
            <person name="Pearson M."/>
            <person name="Roberts A."/>
            <person name="Saif S."/>
            <person name="Shea T."/>
            <person name="Shenoy N."/>
            <person name="Sisk P."/>
            <person name="Stolte C."/>
            <person name="Sykes S."/>
            <person name="White J."/>
            <person name="Yandava C."/>
            <person name="Haas B."/>
            <person name="Nusbaum C."/>
            <person name="Birren B."/>
        </authorList>
    </citation>
    <scope>NUCLEOTIDE SEQUENCE</scope>
    <source>
        <strain evidence="11">ATCC 30864</strain>
    </source>
</reference>
<evidence type="ECO:0000256" key="5">
    <source>
        <dbReference type="ARBA" id="ARBA00022912"/>
    </source>
</evidence>